<name>A0A1Z5K6G0_FISSO</name>
<feature type="region of interest" description="Disordered" evidence="1">
    <location>
        <begin position="103"/>
        <end position="123"/>
    </location>
</feature>
<accession>A0A1Z5K6G0</accession>
<protein>
    <submittedName>
        <fullName evidence="2">Uncharacterized protein</fullName>
    </submittedName>
</protein>
<dbReference type="AlphaFoldDB" id="A0A1Z5K6G0"/>
<organism evidence="2 3">
    <name type="scientific">Fistulifera solaris</name>
    <name type="common">Oleaginous diatom</name>
    <dbReference type="NCBI Taxonomy" id="1519565"/>
    <lineage>
        <taxon>Eukaryota</taxon>
        <taxon>Sar</taxon>
        <taxon>Stramenopiles</taxon>
        <taxon>Ochrophyta</taxon>
        <taxon>Bacillariophyta</taxon>
        <taxon>Bacillariophyceae</taxon>
        <taxon>Bacillariophycidae</taxon>
        <taxon>Naviculales</taxon>
        <taxon>Naviculaceae</taxon>
        <taxon>Fistulifera</taxon>
    </lineage>
</organism>
<comment type="caution">
    <text evidence="2">The sequence shown here is derived from an EMBL/GenBank/DDBJ whole genome shotgun (WGS) entry which is preliminary data.</text>
</comment>
<evidence type="ECO:0000313" key="3">
    <source>
        <dbReference type="Proteomes" id="UP000198406"/>
    </source>
</evidence>
<dbReference type="OrthoDB" id="53916at2759"/>
<dbReference type="EMBL" id="BDSP01000173">
    <property type="protein sequence ID" value="GAX21873.1"/>
    <property type="molecule type" value="Genomic_DNA"/>
</dbReference>
<evidence type="ECO:0000313" key="2">
    <source>
        <dbReference type="EMBL" id="GAX21873.1"/>
    </source>
</evidence>
<sequence>MSREIQRRNSKQRLDDGWVDSMVEVAKVCNNLFTKQCNLCNIYTNKQVEYEWRQEKTLQSSSSPVERALQKVDHGNLEVHLYRQFLFDEESVIAGASLREDETSIQRMGSQDGERSVLTHGTN</sequence>
<gene>
    <name evidence="2" type="ORF">FisN_30Hh074</name>
</gene>
<dbReference type="Proteomes" id="UP000198406">
    <property type="component" value="Unassembled WGS sequence"/>
</dbReference>
<keyword evidence="3" id="KW-1185">Reference proteome</keyword>
<dbReference type="InParanoid" id="A0A1Z5K6G0"/>
<evidence type="ECO:0000256" key="1">
    <source>
        <dbReference type="SAM" id="MobiDB-lite"/>
    </source>
</evidence>
<proteinExistence type="predicted"/>
<reference evidence="2 3" key="1">
    <citation type="journal article" date="2015" name="Plant Cell">
        <title>Oil accumulation by the oleaginous diatom Fistulifera solaris as revealed by the genome and transcriptome.</title>
        <authorList>
            <person name="Tanaka T."/>
            <person name="Maeda Y."/>
            <person name="Veluchamy A."/>
            <person name="Tanaka M."/>
            <person name="Abida H."/>
            <person name="Marechal E."/>
            <person name="Bowler C."/>
            <person name="Muto M."/>
            <person name="Sunaga Y."/>
            <person name="Tanaka M."/>
            <person name="Yoshino T."/>
            <person name="Taniguchi T."/>
            <person name="Fukuda Y."/>
            <person name="Nemoto M."/>
            <person name="Matsumoto M."/>
            <person name="Wong P.S."/>
            <person name="Aburatani S."/>
            <person name="Fujibuchi W."/>
        </authorList>
    </citation>
    <scope>NUCLEOTIDE SEQUENCE [LARGE SCALE GENOMIC DNA]</scope>
    <source>
        <strain evidence="2 3">JPCC DA0580</strain>
    </source>
</reference>